<reference evidence="2 4" key="2">
    <citation type="submission" date="2018-08" db="EMBL/GenBank/DDBJ databases">
        <title>A genome reference for cultivated species of the human gut microbiota.</title>
        <authorList>
            <person name="Zou Y."/>
            <person name="Xue W."/>
            <person name="Luo G."/>
        </authorList>
    </citation>
    <scope>NUCLEOTIDE SEQUENCE [LARGE SCALE GENOMIC DNA]</scope>
    <source>
        <strain evidence="2 4">AM37-3BH</strain>
    </source>
</reference>
<reference evidence="1 3" key="1">
    <citation type="submission" date="2015-09" db="EMBL/GenBank/DDBJ databases">
        <authorList>
            <consortium name="Pathogen Informatics"/>
        </authorList>
    </citation>
    <scope>NUCLEOTIDE SEQUENCE [LARGE SCALE GENOMIC DNA]</scope>
    <source>
        <strain evidence="1 3">2789STDY5834875</strain>
    </source>
</reference>
<sequence>MNRHIEKAKELRSPQKCYNCAETIMMAYADDLGLTESQAECLGCNFGGGMKCGGTCGAITGGLMVLGALGVSSPGAVGAFQRTIRDNHNGMTNCADLLRDNALKGGEKKAHCDSMIMESIRLIDELTGKDK</sequence>
<evidence type="ECO:0000313" key="1">
    <source>
        <dbReference type="EMBL" id="CUQ75141.1"/>
    </source>
</evidence>
<dbReference type="Pfam" id="PF09719">
    <property type="entry name" value="C_GCAxxG_C_C"/>
    <property type="match status" value="1"/>
</dbReference>
<protein>
    <submittedName>
        <fullName evidence="1">C_GCAxxG_C_C family protein</fullName>
    </submittedName>
</protein>
<dbReference type="AlphaFoldDB" id="A0A174YTQ6"/>
<proteinExistence type="predicted"/>
<dbReference type="RefSeq" id="WP_022098115.1">
    <property type="nucleotide sequence ID" value="NZ_CZBU01000001.1"/>
</dbReference>
<dbReference type="InterPro" id="IPR010181">
    <property type="entry name" value="CGCAxxGCC_motif"/>
</dbReference>
<organism evidence="1 3">
    <name type="scientific">Lachnospira eligens</name>
    <dbReference type="NCBI Taxonomy" id="39485"/>
    <lineage>
        <taxon>Bacteria</taxon>
        <taxon>Bacillati</taxon>
        <taxon>Bacillota</taxon>
        <taxon>Clostridia</taxon>
        <taxon>Lachnospirales</taxon>
        <taxon>Lachnospiraceae</taxon>
        <taxon>Lachnospira</taxon>
    </lineage>
</organism>
<evidence type="ECO:0000313" key="2">
    <source>
        <dbReference type="EMBL" id="RHC15325.1"/>
    </source>
</evidence>
<name>A0A174YTQ6_9FIRM</name>
<dbReference type="EMBL" id="CZBU01000001">
    <property type="protein sequence ID" value="CUQ75141.1"/>
    <property type="molecule type" value="Genomic_DNA"/>
</dbReference>
<dbReference type="Proteomes" id="UP000285844">
    <property type="component" value="Unassembled WGS sequence"/>
</dbReference>
<evidence type="ECO:0000313" key="3">
    <source>
        <dbReference type="Proteomes" id="UP000095621"/>
    </source>
</evidence>
<accession>A0A174YTQ6</accession>
<gene>
    <name evidence="2" type="ORF">DW858_00355</name>
    <name evidence="1" type="ORF">ERS852490_00344</name>
</gene>
<dbReference type="OrthoDB" id="9791535at2"/>
<dbReference type="EMBL" id="QSHM01000001">
    <property type="protein sequence ID" value="RHC15325.1"/>
    <property type="molecule type" value="Genomic_DNA"/>
</dbReference>
<evidence type="ECO:0000313" key="4">
    <source>
        <dbReference type="Proteomes" id="UP000285844"/>
    </source>
</evidence>
<dbReference type="Proteomes" id="UP000095621">
    <property type="component" value="Unassembled WGS sequence"/>
</dbReference>